<evidence type="ECO:0000313" key="1">
    <source>
        <dbReference type="EMBL" id="ABD86966.1"/>
    </source>
</evidence>
<dbReference type="STRING" id="316056.RPC_1404"/>
<evidence type="ECO:0008006" key="2">
    <source>
        <dbReference type="Google" id="ProtNLM"/>
    </source>
</evidence>
<gene>
    <name evidence="1" type="ordered locus">RPC_1404</name>
</gene>
<accession>Q219H0</accession>
<proteinExistence type="predicted"/>
<dbReference type="EMBL" id="CP000301">
    <property type="protein sequence ID" value="ABD86966.1"/>
    <property type="molecule type" value="Genomic_DNA"/>
</dbReference>
<dbReference type="KEGG" id="rpc:RPC_1404"/>
<protein>
    <recommendedName>
        <fullName evidence="2">DUF2946 domain-containing protein</fullName>
    </recommendedName>
</protein>
<organism evidence="1">
    <name type="scientific">Rhodopseudomonas palustris (strain BisB18)</name>
    <dbReference type="NCBI Taxonomy" id="316056"/>
    <lineage>
        <taxon>Bacteria</taxon>
        <taxon>Pseudomonadati</taxon>
        <taxon>Pseudomonadota</taxon>
        <taxon>Alphaproteobacteria</taxon>
        <taxon>Hyphomicrobiales</taxon>
        <taxon>Nitrobacteraceae</taxon>
        <taxon>Rhodopseudomonas</taxon>
    </lineage>
</organism>
<dbReference type="HOGENOM" id="CLU_150626_0_0_5"/>
<dbReference type="AlphaFoldDB" id="Q219H0"/>
<name>Q219H0_RHOPB</name>
<sequence length="142" mass="14674">MLRYNIALTDQRDHRVLAAVDWFRSNIRTGVRLALIALALQFGLAFGHVHASQLPGSDVAAVHGAVAAPANGAPQPTPQQDSDDDGCAICAVMAMAQALIAPSPPLLPLPGAHALSVRAAAAAVAIQSQPHRGFQPRAPPTA</sequence>
<reference evidence="1" key="1">
    <citation type="submission" date="2006-03" db="EMBL/GenBank/DDBJ databases">
        <title>Complete sequence of Rhodopseudomonas palustris BisB18.</title>
        <authorList>
            <consortium name="US DOE Joint Genome Institute"/>
            <person name="Copeland A."/>
            <person name="Lucas S."/>
            <person name="Lapidus A."/>
            <person name="Barry K."/>
            <person name="Detter J.C."/>
            <person name="Glavina del Rio T."/>
            <person name="Hammon N."/>
            <person name="Israni S."/>
            <person name="Dalin E."/>
            <person name="Tice H."/>
            <person name="Pitluck S."/>
            <person name="Chain P."/>
            <person name="Malfatti S."/>
            <person name="Shin M."/>
            <person name="Vergez L."/>
            <person name="Schmutz J."/>
            <person name="Larimer F."/>
            <person name="Land M."/>
            <person name="Hauser L."/>
            <person name="Pelletier D.A."/>
            <person name="Kyrpides N."/>
            <person name="Anderson I."/>
            <person name="Oda Y."/>
            <person name="Harwood C.S."/>
            <person name="Richardson P."/>
        </authorList>
    </citation>
    <scope>NUCLEOTIDE SEQUENCE [LARGE SCALE GENOMIC DNA]</scope>
    <source>
        <strain evidence="1">BisB18</strain>
    </source>
</reference>